<evidence type="ECO:0000313" key="3">
    <source>
        <dbReference type="Proteomes" id="UP000656813"/>
    </source>
</evidence>
<feature type="transmembrane region" description="Helical" evidence="1">
    <location>
        <begin position="42"/>
        <end position="59"/>
    </location>
</feature>
<name>A0A8J3EJU5_9BACL</name>
<feature type="transmembrane region" description="Helical" evidence="1">
    <location>
        <begin position="79"/>
        <end position="103"/>
    </location>
</feature>
<gene>
    <name evidence="2" type="ORF">GCM10007096_02540</name>
</gene>
<dbReference type="PANTHER" id="PTHR37692">
    <property type="entry name" value="HYPOTHETICAL MEMBRANE SPANNING PROTEIN"/>
    <property type="match status" value="1"/>
</dbReference>
<comment type="caution">
    <text evidence="2">The sequence shown here is derived from an EMBL/GenBank/DDBJ whole genome shotgun (WGS) entry which is preliminary data.</text>
</comment>
<dbReference type="RefSeq" id="WP_188495243.1">
    <property type="nucleotide sequence ID" value="NZ_BMFV01000001.1"/>
</dbReference>
<reference evidence="2" key="1">
    <citation type="journal article" date="2014" name="Int. J. Syst. Evol. Microbiol.">
        <title>Complete genome sequence of Corynebacterium casei LMG S-19264T (=DSM 44701T), isolated from a smear-ripened cheese.</title>
        <authorList>
            <consortium name="US DOE Joint Genome Institute (JGI-PGF)"/>
            <person name="Walter F."/>
            <person name="Albersmeier A."/>
            <person name="Kalinowski J."/>
            <person name="Ruckert C."/>
        </authorList>
    </citation>
    <scope>NUCLEOTIDE SEQUENCE</scope>
    <source>
        <strain evidence="2">CGMCC 1.12777</strain>
    </source>
</reference>
<keyword evidence="1" id="KW-0472">Membrane</keyword>
<accession>A0A8J3EJU5</accession>
<dbReference type="AlphaFoldDB" id="A0A8J3EJU5"/>
<proteinExistence type="predicted"/>
<feature type="transmembrane region" description="Helical" evidence="1">
    <location>
        <begin position="115"/>
        <end position="141"/>
    </location>
</feature>
<protein>
    <submittedName>
        <fullName evidence="2">Membrane protein</fullName>
    </submittedName>
</protein>
<keyword evidence="1" id="KW-0812">Transmembrane</keyword>
<evidence type="ECO:0000313" key="2">
    <source>
        <dbReference type="EMBL" id="GGH74374.1"/>
    </source>
</evidence>
<feature type="transmembrane region" description="Helical" evidence="1">
    <location>
        <begin position="6"/>
        <end position="30"/>
    </location>
</feature>
<keyword evidence="3" id="KW-1185">Reference proteome</keyword>
<keyword evidence="1" id="KW-1133">Transmembrane helix</keyword>
<organism evidence="2 3">
    <name type="scientific">Pullulanibacillus pueri</name>
    <dbReference type="NCBI Taxonomy" id="1437324"/>
    <lineage>
        <taxon>Bacteria</taxon>
        <taxon>Bacillati</taxon>
        <taxon>Bacillota</taxon>
        <taxon>Bacilli</taxon>
        <taxon>Bacillales</taxon>
        <taxon>Sporolactobacillaceae</taxon>
        <taxon>Pullulanibacillus</taxon>
    </lineage>
</organism>
<dbReference type="PANTHER" id="PTHR37692:SF1">
    <property type="entry name" value="DUF420 DOMAIN-CONTAINING PROTEIN"/>
    <property type="match status" value="1"/>
</dbReference>
<reference evidence="2" key="2">
    <citation type="submission" date="2020-09" db="EMBL/GenBank/DDBJ databases">
        <authorList>
            <person name="Sun Q."/>
            <person name="Zhou Y."/>
        </authorList>
    </citation>
    <scope>NUCLEOTIDE SEQUENCE</scope>
    <source>
        <strain evidence="2">CGMCC 1.12777</strain>
    </source>
</reference>
<dbReference type="InterPro" id="IPR007352">
    <property type="entry name" value="DUF420"/>
</dbReference>
<dbReference type="Pfam" id="PF04238">
    <property type="entry name" value="DUF420"/>
    <property type="match status" value="1"/>
</dbReference>
<dbReference type="EMBL" id="BMFV01000001">
    <property type="protein sequence ID" value="GGH74374.1"/>
    <property type="molecule type" value="Genomic_DNA"/>
</dbReference>
<dbReference type="Proteomes" id="UP000656813">
    <property type="component" value="Unassembled WGS sequence"/>
</dbReference>
<evidence type="ECO:0000256" key="1">
    <source>
        <dbReference type="SAM" id="Phobius"/>
    </source>
</evidence>
<sequence length="156" mass="17648">MIALSAVLASISTLFIFLCGLFIAYGWIVIRKTKDRKRHKKIMVTAAVFALVFFVIYMFRTLFIGNVKFGGPDMMKLPYHLFLFFHIVFALLGAIFGLISLYLGNKNKIPLHRKISPYTAVIWFVTTITGIVVYVLLFLVWPGDMDTSLLNAVFGG</sequence>